<keyword evidence="14" id="KW-1185">Reference proteome</keyword>
<evidence type="ECO:0000256" key="5">
    <source>
        <dbReference type="ARBA" id="ARBA00022827"/>
    </source>
</evidence>
<dbReference type="InterPro" id="IPR039261">
    <property type="entry name" value="FNR_nucleotide-bd"/>
</dbReference>
<feature type="signal peptide" evidence="11">
    <location>
        <begin position="1"/>
        <end position="27"/>
    </location>
</feature>
<sequence>MTMTTKHMLSCFLLTVAVYCSSRPALAFQSTPIIRANNAPNHLQFSSRVTNTLSTTTSLNLSLTSLGNVLGRNSNNNNGVVNNNERANAKSKTLSMSKFLKTSAMALVTLSLLTSPAFAAKKAVVETVEHLHTGQKIANFFMSFGLPKWAVLATISAMPVVELRGAIPVGVWMGLPIQQVLLTCVIGNMIPIVPLLFLLKNPSLKKLMSPILNRAEKKAAGLGVGSLEKQWVSLAAFVGIPLPGTGAWTGAMGSFLLGMPTLFALSSIFAGVVSAGLIMTALTLAGRTGGLIAISVLIAFAANEVLFKKSSTPTQEFLEATPYYDQSSVPVNVYKNKAPFTGKVVSTKRIVGPKATGETCHIIVDHKGDFPYWEGQSWGVIPPGTREKDGKPHSVRLYSIASSRYGDDMTGKTGSLCVRRATYWDDELKADDPAKKGICSNFLCDTQPGDDVVMTGPAGKVMLMPEEDPSTNYIMVATGTGIAPYRGFIRRLFNEDTPAARAYKGEAWLFLGVANSDALLYDDEFQEAKTRFPENLRIDYALSREQNNTKGGKMYIQDKVEEYADEVFNKLESGAHIYFCGLKGMMPGIQDMLKGVAEKKGLNYDEWLKGLKKAKQWHVEVY</sequence>
<evidence type="ECO:0000259" key="12">
    <source>
        <dbReference type="PROSITE" id="PS51384"/>
    </source>
</evidence>
<dbReference type="InterPro" id="IPR001433">
    <property type="entry name" value="OxRdtase_FAD/NAD-bd"/>
</dbReference>
<dbReference type="PIRSF" id="PIRSF000361">
    <property type="entry name" value="Frd-NADP+_RD"/>
    <property type="match status" value="1"/>
</dbReference>
<feature type="chain" id="PRO_5009193085" description="ferredoxin--NADP(+) reductase" evidence="11">
    <location>
        <begin position="28"/>
        <end position="622"/>
    </location>
</feature>
<evidence type="ECO:0000256" key="3">
    <source>
        <dbReference type="ARBA" id="ARBA00013223"/>
    </source>
</evidence>
<name>A0A1E7FFY0_9STRA</name>
<dbReference type="InterPro" id="IPR017927">
    <property type="entry name" value="FAD-bd_FR_type"/>
</dbReference>
<dbReference type="Proteomes" id="UP000095751">
    <property type="component" value="Unassembled WGS sequence"/>
</dbReference>
<feature type="transmembrane region" description="Helical" evidence="10">
    <location>
        <begin position="180"/>
        <end position="199"/>
    </location>
</feature>
<keyword evidence="10" id="KW-0812">Transmembrane</keyword>
<dbReference type="InParanoid" id="A0A1E7FFY0"/>
<feature type="transmembrane region" description="Helical" evidence="10">
    <location>
        <begin position="140"/>
        <end position="160"/>
    </location>
</feature>
<dbReference type="AlphaFoldDB" id="A0A1E7FFY0"/>
<evidence type="ECO:0000256" key="11">
    <source>
        <dbReference type="SAM" id="SignalP"/>
    </source>
</evidence>
<keyword evidence="5" id="KW-0274">FAD</keyword>
<evidence type="ECO:0000256" key="7">
    <source>
        <dbReference type="ARBA" id="ARBA00023002"/>
    </source>
</evidence>
<accession>A0A1E7FFY0</accession>
<dbReference type="PROSITE" id="PS51384">
    <property type="entry name" value="FAD_FR"/>
    <property type="match status" value="1"/>
</dbReference>
<dbReference type="Gene3D" id="2.40.30.10">
    <property type="entry name" value="Translation factors"/>
    <property type="match status" value="1"/>
</dbReference>
<dbReference type="FunCoup" id="A0A1E7FFY0">
    <property type="interactions" value="19"/>
</dbReference>
<dbReference type="PRINTS" id="PR00371">
    <property type="entry name" value="FPNCR"/>
</dbReference>
<comment type="cofactor">
    <cofactor evidence="1">
        <name>FAD</name>
        <dbReference type="ChEBI" id="CHEBI:57692"/>
    </cofactor>
</comment>
<reference evidence="13 14" key="1">
    <citation type="submission" date="2016-09" db="EMBL/GenBank/DDBJ databases">
        <title>Extensive genetic diversity and differential bi-allelic expression allows diatom success in the polar Southern Ocean.</title>
        <authorList>
            <consortium name="DOE Joint Genome Institute"/>
            <person name="Mock T."/>
            <person name="Otillar R.P."/>
            <person name="Strauss J."/>
            <person name="Dupont C."/>
            <person name="Frickenhaus S."/>
            <person name="Maumus F."/>
            <person name="Mcmullan M."/>
            <person name="Sanges R."/>
            <person name="Schmutz J."/>
            <person name="Toseland A."/>
            <person name="Valas R."/>
            <person name="Veluchamy A."/>
            <person name="Ward B.J."/>
            <person name="Allen A."/>
            <person name="Barry K."/>
            <person name="Falciatore A."/>
            <person name="Ferrante M."/>
            <person name="Fortunato A.E."/>
            <person name="Gloeckner G."/>
            <person name="Gruber A."/>
            <person name="Hipkin R."/>
            <person name="Janech M."/>
            <person name="Kroth P."/>
            <person name="Leese F."/>
            <person name="Lindquist E."/>
            <person name="Lyon B.R."/>
            <person name="Martin J."/>
            <person name="Mayer C."/>
            <person name="Parker M."/>
            <person name="Quesneville H."/>
            <person name="Raymond J."/>
            <person name="Uhlig C."/>
            <person name="Valentin K.U."/>
            <person name="Worden A.Z."/>
            <person name="Armbrust E.V."/>
            <person name="Bowler C."/>
            <person name="Green B."/>
            <person name="Moulton V."/>
            <person name="Van Oosterhout C."/>
            <person name="Grigoriev I."/>
        </authorList>
    </citation>
    <scope>NUCLEOTIDE SEQUENCE [LARGE SCALE GENOMIC DNA]</scope>
    <source>
        <strain evidence="13 14">CCMP1102</strain>
    </source>
</reference>
<feature type="binding site" evidence="9">
    <location>
        <begin position="581"/>
        <end position="582"/>
    </location>
    <ligand>
        <name>NADP(+)</name>
        <dbReference type="ChEBI" id="CHEBI:58349"/>
    </ligand>
</feature>
<dbReference type="Gene3D" id="3.40.50.80">
    <property type="entry name" value="Nucleotide-binding domain of ferredoxin-NADP reductase (FNR) module"/>
    <property type="match status" value="1"/>
</dbReference>
<protein>
    <recommendedName>
        <fullName evidence="3">ferredoxin--NADP(+) reductase</fullName>
        <ecNumber evidence="3">1.18.1.2</ecNumber>
    </recommendedName>
</protein>
<evidence type="ECO:0000256" key="4">
    <source>
        <dbReference type="ARBA" id="ARBA00022630"/>
    </source>
</evidence>
<dbReference type="PANTHER" id="PTHR43314">
    <property type="match status" value="1"/>
</dbReference>
<dbReference type="PIRSF" id="PIRSF501178">
    <property type="entry name" value="FNR-PetH"/>
    <property type="match status" value="1"/>
</dbReference>
<evidence type="ECO:0000256" key="10">
    <source>
        <dbReference type="SAM" id="Phobius"/>
    </source>
</evidence>
<feature type="binding site" evidence="9">
    <location>
        <position position="620"/>
    </location>
    <ligand>
        <name>NADP(+)</name>
        <dbReference type="ChEBI" id="CHEBI:58349"/>
    </ligand>
</feature>
<evidence type="ECO:0000256" key="8">
    <source>
        <dbReference type="ARBA" id="ARBA00047776"/>
    </source>
</evidence>
<keyword evidence="10" id="KW-1133">Transmembrane helix</keyword>
<dbReference type="InterPro" id="IPR001709">
    <property type="entry name" value="Flavoprot_Pyr_Nucl_cyt_Rdtase"/>
</dbReference>
<dbReference type="Pfam" id="PF06695">
    <property type="entry name" value="Sm_multidrug_ex"/>
    <property type="match status" value="1"/>
</dbReference>
<keyword evidence="11" id="KW-0732">Signal</keyword>
<dbReference type="Pfam" id="PF00175">
    <property type="entry name" value="NAD_binding_1"/>
    <property type="match status" value="1"/>
</dbReference>
<evidence type="ECO:0000256" key="1">
    <source>
        <dbReference type="ARBA" id="ARBA00001974"/>
    </source>
</evidence>
<keyword evidence="10" id="KW-0472">Membrane</keyword>
<proteinExistence type="inferred from homology"/>
<evidence type="ECO:0000313" key="13">
    <source>
        <dbReference type="EMBL" id="OEU17081.1"/>
    </source>
</evidence>
<keyword evidence="4" id="KW-0285">Flavoprotein</keyword>
<comment type="catalytic activity">
    <reaction evidence="8">
        <text>2 reduced [2Fe-2S]-[ferredoxin] + NADP(+) + H(+) = 2 oxidized [2Fe-2S]-[ferredoxin] + NADPH</text>
        <dbReference type="Rhea" id="RHEA:20125"/>
        <dbReference type="Rhea" id="RHEA-COMP:10000"/>
        <dbReference type="Rhea" id="RHEA-COMP:10001"/>
        <dbReference type="ChEBI" id="CHEBI:15378"/>
        <dbReference type="ChEBI" id="CHEBI:33737"/>
        <dbReference type="ChEBI" id="CHEBI:33738"/>
        <dbReference type="ChEBI" id="CHEBI:57783"/>
        <dbReference type="ChEBI" id="CHEBI:58349"/>
        <dbReference type="EC" id="1.18.1.2"/>
    </reaction>
</comment>
<dbReference type="CDD" id="cd06208">
    <property type="entry name" value="CYPOR_like_FNR"/>
    <property type="match status" value="1"/>
</dbReference>
<dbReference type="GO" id="GO:0004324">
    <property type="term" value="F:ferredoxin-NADP+ reductase activity"/>
    <property type="evidence" value="ECO:0007669"/>
    <property type="project" value="UniProtKB-EC"/>
</dbReference>
<dbReference type="InterPro" id="IPR035442">
    <property type="entry name" value="FNR_plant_Cyanobacteria"/>
</dbReference>
<feature type="domain" description="FAD-binding FR-type" evidence="12">
    <location>
        <begin position="337"/>
        <end position="464"/>
    </location>
</feature>
<gene>
    <name evidence="13" type="primary">FNR2</name>
    <name evidence="13" type="ORF">FRACYDRAFT_208164</name>
</gene>
<feature type="binding site" evidence="9">
    <location>
        <position position="553"/>
    </location>
    <ligand>
        <name>NADP(+)</name>
        <dbReference type="ChEBI" id="CHEBI:58349"/>
    </ligand>
</feature>
<dbReference type="InterPro" id="IPR017938">
    <property type="entry name" value="Riboflavin_synthase-like_b-brl"/>
</dbReference>
<dbReference type="InterPro" id="IPR015701">
    <property type="entry name" value="FNR"/>
</dbReference>
<dbReference type="SUPFAM" id="SSF52343">
    <property type="entry name" value="Ferredoxin reductase-like, C-terminal NADP-linked domain"/>
    <property type="match status" value="1"/>
</dbReference>
<feature type="transmembrane region" description="Helical" evidence="10">
    <location>
        <begin position="262"/>
        <end position="282"/>
    </location>
</feature>
<feature type="binding site" evidence="9">
    <location>
        <begin position="543"/>
        <end position="544"/>
    </location>
    <ligand>
        <name>NADP(+)</name>
        <dbReference type="ChEBI" id="CHEBI:58349"/>
    </ligand>
</feature>
<keyword evidence="6 9" id="KW-0521">NADP</keyword>
<feature type="binding site" evidence="9">
    <location>
        <position position="399"/>
    </location>
    <ligand>
        <name>NADP(+)</name>
        <dbReference type="ChEBI" id="CHEBI:58349"/>
    </ligand>
</feature>
<dbReference type="KEGG" id="fcy:FRACYDRAFT_208164"/>
<evidence type="ECO:0000256" key="9">
    <source>
        <dbReference type="PIRSR" id="PIRSR000361-1"/>
    </source>
</evidence>
<dbReference type="SUPFAM" id="SSF63380">
    <property type="entry name" value="Riboflavin synthase domain-like"/>
    <property type="match status" value="1"/>
</dbReference>
<feature type="binding site" evidence="9">
    <location>
        <position position="419"/>
    </location>
    <ligand>
        <name>NADP(+)</name>
        <dbReference type="ChEBI" id="CHEBI:58349"/>
    </ligand>
</feature>
<evidence type="ECO:0000256" key="2">
    <source>
        <dbReference type="ARBA" id="ARBA00008312"/>
    </source>
</evidence>
<dbReference type="InterPro" id="IPR009577">
    <property type="entry name" value="Sm_multidrug_ex"/>
</dbReference>
<evidence type="ECO:0000256" key="6">
    <source>
        <dbReference type="ARBA" id="ARBA00022857"/>
    </source>
</evidence>
<dbReference type="EC" id="1.18.1.2" evidence="3"/>
<organism evidence="13 14">
    <name type="scientific">Fragilariopsis cylindrus CCMP1102</name>
    <dbReference type="NCBI Taxonomy" id="635003"/>
    <lineage>
        <taxon>Eukaryota</taxon>
        <taxon>Sar</taxon>
        <taxon>Stramenopiles</taxon>
        <taxon>Ochrophyta</taxon>
        <taxon>Bacillariophyta</taxon>
        <taxon>Bacillariophyceae</taxon>
        <taxon>Bacillariophycidae</taxon>
        <taxon>Bacillariales</taxon>
        <taxon>Bacillariaceae</taxon>
        <taxon>Fragilariopsis</taxon>
    </lineage>
</organism>
<keyword evidence="7" id="KW-0560">Oxidoreductase</keyword>
<dbReference type="FunFam" id="3.40.50.80:FF:000008">
    <property type="entry name" value="Ferredoxin--NADP reductase, chloroplastic"/>
    <property type="match status" value="1"/>
</dbReference>
<dbReference type="OrthoDB" id="1688044at2759"/>
<evidence type="ECO:0000313" key="14">
    <source>
        <dbReference type="Proteomes" id="UP000095751"/>
    </source>
</evidence>
<dbReference type="EMBL" id="KV784358">
    <property type="protein sequence ID" value="OEU17081.1"/>
    <property type="molecule type" value="Genomic_DNA"/>
</dbReference>
<feature type="binding site" evidence="9">
    <location>
        <position position="480"/>
    </location>
    <ligand>
        <name>NADP(+)</name>
        <dbReference type="ChEBI" id="CHEBI:58349"/>
    </ligand>
</feature>
<feature type="transmembrane region" description="Helical" evidence="10">
    <location>
        <begin position="288"/>
        <end position="307"/>
    </location>
</feature>
<comment type="similarity">
    <text evidence="2">Belongs to the ferredoxin--NADP reductase type 1 family.</text>
</comment>